<reference evidence="3 4" key="1">
    <citation type="submission" date="2019-03" db="EMBL/GenBank/DDBJ databases">
        <authorList>
            <person name="Gaulin E."/>
            <person name="Dumas B."/>
        </authorList>
    </citation>
    <scope>NUCLEOTIDE SEQUENCE [LARGE SCALE GENOMIC DNA]</scope>
    <source>
        <strain evidence="3">CBS 568.67</strain>
    </source>
</reference>
<evidence type="ECO:0000256" key="1">
    <source>
        <dbReference type="SAM" id="SignalP"/>
    </source>
</evidence>
<evidence type="ECO:0000313" key="3">
    <source>
        <dbReference type="EMBL" id="VFT79864.1"/>
    </source>
</evidence>
<dbReference type="SUPFAM" id="SSF48403">
    <property type="entry name" value="Ankyrin repeat"/>
    <property type="match status" value="1"/>
</dbReference>
<dbReference type="Gene3D" id="1.25.40.20">
    <property type="entry name" value="Ankyrin repeat-containing domain"/>
    <property type="match status" value="1"/>
</dbReference>
<gene>
    <name evidence="3" type="primary">Aste57867_2670</name>
    <name evidence="2" type="ORF">As57867_002663</name>
    <name evidence="3" type="ORF">ASTE57867_2670</name>
</gene>
<dbReference type="InterPro" id="IPR036770">
    <property type="entry name" value="Ankyrin_rpt-contain_sf"/>
</dbReference>
<proteinExistence type="predicted"/>
<evidence type="ECO:0000313" key="2">
    <source>
        <dbReference type="EMBL" id="KAF0716781.1"/>
    </source>
</evidence>
<feature type="chain" id="PRO_5036115954" evidence="1">
    <location>
        <begin position="23"/>
        <end position="594"/>
    </location>
</feature>
<keyword evidence="1" id="KW-0732">Signal</keyword>
<organism evidence="3 4">
    <name type="scientific">Aphanomyces stellatus</name>
    <dbReference type="NCBI Taxonomy" id="120398"/>
    <lineage>
        <taxon>Eukaryota</taxon>
        <taxon>Sar</taxon>
        <taxon>Stramenopiles</taxon>
        <taxon>Oomycota</taxon>
        <taxon>Saprolegniomycetes</taxon>
        <taxon>Saprolegniales</taxon>
        <taxon>Verrucalvaceae</taxon>
        <taxon>Aphanomyces</taxon>
    </lineage>
</organism>
<name>A0A485KAK8_9STRA</name>
<keyword evidence="4" id="KW-1185">Reference proteome</keyword>
<accession>A0A485KAK8</accession>
<evidence type="ECO:0000313" key="4">
    <source>
        <dbReference type="Proteomes" id="UP000332933"/>
    </source>
</evidence>
<dbReference type="EMBL" id="VJMH01000352">
    <property type="protein sequence ID" value="KAF0716781.1"/>
    <property type="molecule type" value="Genomic_DNA"/>
</dbReference>
<protein>
    <submittedName>
        <fullName evidence="3">Aste57867_2670 protein</fullName>
    </submittedName>
</protein>
<dbReference type="InterPro" id="IPR052050">
    <property type="entry name" value="SecEffector_AnkRepeat"/>
</dbReference>
<dbReference type="PANTHER" id="PTHR46586:SF3">
    <property type="entry name" value="ANKYRIN REPEAT-CONTAINING PROTEIN"/>
    <property type="match status" value="1"/>
</dbReference>
<feature type="signal peptide" evidence="1">
    <location>
        <begin position="1"/>
        <end position="22"/>
    </location>
</feature>
<dbReference type="EMBL" id="CAADRA010000352">
    <property type="protein sequence ID" value="VFT79864.1"/>
    <property type="molecule type" value="Genomic_DNA"/>
</dbReference>
<sequence>MKHSRTFANVILMPGVLRLICAHQQGICEDMRPLAILAICPIDVYNRNSVFENMTTMLLPWFGAYNVDRLELLFQCIPNVLAAILMWAVSAARLDILAWMQKRHDLVRCSDMLLVVAVTTNQPLALEYLDNIGYVSQMDVALRGAVQSNCVSSASWLLARIEVSTVGWLDETTVHHVARMGNAAMLECLTPVFVSSSWHIPNAIGVAASHGHLQVARWLYALGLTCHVTFSVRPRDLNMAAKNGHLECFRWLFDIWSPFLDETELAQLIEECLHAACAFRQPEVAQWLAARASPTAIHCVFLRSDSDGTILDTFVDPTFDIDLTDLNRGSLSKLEWMFQHFCCLRPGQSSSLVRNRRDEALAICLRKKTEDGHVSFLEWLLDQMDLATARDVVCKPLNYYRRNALQVFAENQLLQRIGGRTAALDLFEAQNIRMTDAQMYDTMMKVLRDKFELPPWFAGSNVSLSESFEHPVANWMIERLGGRVVVLSQLMLRLTKCNPTPSILNALFKAWISATQVTFSVGVFEVQGAHLTHAQVYDTMFKLLCGEGTTLPEWLFDSDFASNPAKWMVEQFGGRMPYPAHLDSPLHRMVVSHI</sequence>
<dbReference type="Proteomes" id="UP000332933">
    <property type="component" value="Unassembled WGS sequence"/>
</dbReference>
<dbReference type="AlphaFoldDB" id="A0A485KAK8"/>
<dbReference type="PANTHER" id="PTHR46586">
    <property type="entry name" value="ANKYRIN REPEAT-CONTAINING PROTEIN"/>
    <property type="match status" value="1"/>
</dbReference>
<reference evidence="2" key="2">
    <citation type="submission" date="2019-06" db="EMBL/GenBank/DDBJ databases">
        <title>Genomics analysis of Aphanomyces spp. identifies a new class of oomycete effector associated with host adaptation.</title>
        <authorList>
            <person name="Gaulin E."/>
        </authorList>
    </citation>
    <scope>NUCLEOTIDE SEQUENCE</scope>
    <source>
        <strain evidence="2">CBS 578.67</strain>
    </source>
</reference>